<proteinExistence type="predicted"/>
<evidence type="ECO:0000313" key="2">
    <source>
        <dbReference type="EMBL" id="RWZ67949.1"/>
    </source>
</evidence>
<evidence type="ECO:0000259" key="1">
    <source>
        <dbReference type="Pfam" id="PF04577"/>
    </source>
</evidence>
<evidence type="ECO:0000313" key="3">
    <source>
        <dbReference type="Proteomes" id="UP000288603"/>
    </source>
</evidence>
<reference evidence="2 3" key="1">
    <citation type="submission" date="2018-12" db="EMBL/GenBank/DDBJ databases">
        <authorList>
            <person name="Li F."/>
        </authorList>
    </citation>
    <scope>NUCLEOTIDE SEQUENCE [LARGE SCALE GENOMIC DNA]</scope>
    <source>
        <strain evidence="2 3">8H24J-4-2</strain>
    </source>
</reference>
<keyword evidence="2" id="KW-0808">Transferase</keyword>
<organism evidence="2 3">
    <name type="scientific">Labedella populi</name>
    <dbReference type="NCBI Taxonomy" id="2498850"/>
    <lineage>
        <taxon>Bacteria</taxon>
        <taxon>Bacillati</taxon>
        <taxon>Actinomycetota</taxon>
        <taxon>Actinomycetes</taxon>
        <taxon>Micrococcales</taxon>
        <taxon>Microbacteriaceae</taxon>
        <taxon>Labedella</taxon>
    </lineage>
</organism>
<accession>A0A444QEH0</accession>
<keyword evidence="3" id="KW-1185">Reference proteome</keyword>
<dbReference type="InterPro" id="IPR049625">
    <property type="entry name" value="Glyco_transf_61_cat"/>
</dbReference>
<gene>
    <name evidence="2" type="ORF">ELQ92_01410</name>
</gene>
<comment type="caution">
    <text evidence="2">The sequence shown here is derived from an EMBL/GenBank/DDBJ whole genome shotgun (WGS) entry which is preliminary data.</text>
</comment>
<dbReference type="GO" id="GO:0016757">
    <property type="term" value="F:glycosyltransferase activity"/>
    <property type="evidence" value="ECO:0007669"/>
    <property type="project" value="InterPro"/>
</dbReference>
<dbReference type="OrthoDB" id="3760154at2"/>
<name>A0A444QEH0_9MICO</name>
<dbReference type="Proteomes" id="UP000288603">
    <property type="component" value="Unassembled WGS sequence"/>
</dbReference>
<dbReference type="RefSeq" id="WP_128497177.1">
    <property type="nucleotide sequence ID" value="NZ_RZNC01000001.1"/>
</dbReference>
<dbReference type="Pfam" id="PF04577">
    <property type="entry name" value="Glyco_transf_61"/>
    <property type="match status" value="1"/>
</dbReference>
<dbReference type="EMBL" id="RZNC01000001">
    <property type="protein sequence ID" value="RWZ67949.1"/>
    <property type="molecule type" value="Genomic_DNA"/>
</dbReference>
<sequence length="367" mass="39889">MASIEWAVPAFPVEDTDPDNSADAEHATIIASPLLTPYEIGNVPTPLPAPKHFITGAVYTASGDLVTASQRVGGLSGDQYVPADLPSIPPRRLASSLERFGRGRDRSGSTTLDGLWAYGGHWMDHFGHFITETLTAIPVESVDDGDVKGIVAHSSLPTRPSSSYAWRDRLAELAGLPQRRHVVTTGDCFPERLMISRRRLVLNAFARPRATALWDRIRDTAAPDAEPTDRVFLSRRRFEDSLAPAGVSTRNHRASLAWDAEQLEASFERAGFRIVHPETLSIDDQIRTVANAAVIAGGSGTALHLAAFATSHTRVIELGDLRSGVKALANQRVVCAARGQEMAFIPADRSAEESQDDRLDRVFAELL</sequence>
<dbReference type="AlphaFoldDB" id="A0A444QEH0"/>
<feature type="domain" description="Glycosyltransferase 61 catalytic" evidence="1">
    <location>
        <begin position="126"/>
        <end position="316"/>
    </location>
</feature>
<protein>
    <submittedName>
        <fullName evidence="2">Glycosyltransferase family 61 protein</fullName>
    </submittedName>
</protein>